<dbReference type="OrthoDB" id="10510232at2759"/>
<protein>
    <submittedName>
        <fullName evidence="2">Uncharacterized protein</fullName>
    </submittedName>
</protein>
<keyword evidence="1" id="KW-0472">Membrane</keyword>
<accession>A0A6A5B1P7</accession>
<dbReference type="Proteomes" id="UP000444721">
    <property type="component" value="Unassembled WGS sequence"/>
</dbReference>
<gene>
    <name evidence="2" type="ORF">FDP41_009190</name>
</gene>
<sequence>MFQSLRSVVGSSLKTTIRERASLWMMMLVVVFMLGIIMSSSNCPGDGAATAAMVRGSSPLVEAGPNGTQIKTITTGEKIVDYVSPQRPGSPPSIYYKVTVPTMMYLDVAASAEYGPATLYLKINDVPLESDFGYKQVVSKSWKHEYYRNGVDGDQTYYIGIWGDAKCTFMVNVVDSPINSGESAGLVAGLVISLILLVLAVIALTAGGILYYQQKHNHATRMV</sequence>
<dbReference type="GeneID" id="68116407"/>
<organism evidence="2 3">
    <name type="scientific">Naegleria fowleri</name>
    <name type="common">Brain eating amoeba</name>
    <dbReference type="NCBI Taxonomy" id="5763"/>
    <lineage>
        <taxon>Eukaryota</taxon>
        <taxon>Discoba</taxon>
        <taxon>Heterolobosea</taxon>
        <taxon>Tetramitia</taxon>
        <taxon>Eutetramitia</taxon>
        <taxon>Vahlkampfiidae</taxon>
        <taxon>Naegleria</taxon>
    </lineage>
</organism>
<keyword evidence="1" id="KW-1133">Transmembrane helix</keyword>
<dbReference type="EMBL" id="VFQX01000068">
    <property type="protein sequence ID" value="KAF0972287.1"/>
    <property type="molecule type" value="Genomic_DNA"/>
</dbReference>
<feature type="transmembrane region" description="Helical" evidence="1">
    <location>
        <begin position="186"/>
        <end position="212"/>
    </location>
</feature>
<dbReference type="RefSeq" id="XP_044557002.1">
    <property type="nucleotide sequence ID" value="XM_044713122.1"/>
</dbReference>
<name>A0A6A5B1P7_NAEFO</name>
<evidence type="ECO:0000256" key="1">
    <source>
        <dbReference type="SAM" id="Phobius"/>
    </source>
</evidence>
<keyword evidence="3" id="KW-1185">Reference proteome</keyword>
<dbReference type="VEuPathDB" id="AmoebaDB:NF0105740"/>
<dbReference type="AlphaFoldDB" id="A0A6A5B1P7"/>
<evidence type="ECO:0000313" key="2">
    <source>
        <dbReference type="EMBL" id="KAF0972287.1"/>
    </source>
</evidence>
<evidence type="ECO:0000313" key="3">
    <source>
        <dbReference type="Proteomes" id="UP000444721"/>
    </source>
</evidence>
<dbReference type="VEuPathDB" id="AmoebaDB:NF0105730"/>
<feature type="transmembrane region" description="Helical" evidence="1">
    <location>
        <begin position="21"/>
        <end position="38"/>
    </location>
</feature>
<keyword evidence="1" id="KW-0812">Transmembrane</keyword>
<dbReference type="VEuPathDB" id="AmoebaDB:FDP41_009190"/>
<comment type="caution">
    <text evidence="2">The sequence shown here is derived from an EMBL/GenBank/DDBJ whole genome shotgun (WGS) entry which is preliminary data.</text>
</comment>
<reference evidence="2 3" key="1">
    <citation type="journal article" date="2019" name="Sci. Rep.">
        <title>Nanopore sequencing improves the draft genome of the human pathogenic amoeba Naegleria fowleri.</title>
        <authorList>
            <person name="Liechti N."/>
            <person name="Schurch N."/>
            <person name="Bruggmann R."/>
            <person name="Wittwer M."/>
        </authorList>
    </citation>
    <scope>NUCLEOTIDE SEQUENCE [LARGE SCALE GENOMIC DNA]</scope>
    <source>
        <strain evidence="2 3">ATCC 30894</strain>
    </source>
</reference>
<dbReference type="VEuPathDB" id="AmoebaDB:NfTy_060560"/>
<proteinExistence type="predicted"/>